<reference evidence="5 6" key="1">
    <citation type="submission" date="2008-03" db="EMBL/GenBank/DDBJ databases">
        <title>Complete sequence of Leptothrix cholodnii SP-6.</title>
        <authorList>
            <consortium name="US DOE Joint Genome Institute"/>
            <person name="Copeland A."/>
            <person name="Lucas S."/>
            <person name="Lapidus A."/>
            <person name="Glavina del Rio T."/>
            <person name="Dalin E."/>
            <person name="Tice H."/>
            <person name="Bruce D."/>
            <person name="Goodwin L."/>
            <person name="Pitluck S."/>
            <person name="Chertkov O."/>
            <person name="Brettin T."/>
            <person name="Detter J.C."/>
            <person name="Han C."/>
            <person name="Kuske C.R."/>
            <person name="Schmutz J."/>
            <person name="Larimer F."/>
            <person name="Land M."/>
            <person name="Hauser L."/>
            <person name="Kyrpides N."/>
            <person name="Lykidis A."/>
            <person name="Emerson D."/>
            <person name="Richardson P."/>
        </authorList>
    </citation>
    <scope>NUCLEOTIDE SEQUENCE [LARGE SCALE GENOMIC DNA]</scope>
    <source>
        <strain evidence="6">ATCC 51168 / LMG 8142 / SP-6</strain>
    </source>
</reference>
<dbReference type="GO" id="GO:0000160">
    <property type="term" value="P:phosphorelay signal transduction system"/>
    <property type="evidence" value="ECO:0007669"/>
    <property type="project" value="InterPro"/>
</dbReference>
<feature type="domain" description="OmpR/PhoB-type" evidence="4">
    <location>
        <begin position="54"/>
        <end position="153"/>
    </location>
</feature>
<dbReference type="Pfam" id="PF00486">
    <property type="entry name" value="Trans_reg_C"/>
    <property type="match status" value="1"/>
</dbReference>
<dbReference type="SMART" id="SM00862">
    <property type="entry name" value="Trans_reg_C"/>
    <property type="match status" value="1"/>
</dbReference>
<organism evidence="5 6">
    <name type="scientific">Leptothrix cholodnii (strain ATCC 51168 / LMG 8142 / SP-6)</name>
    <name type="common">Leptothrix discophora (strain SP-6)</name>
    <dbReference type="NCBI Taxonomy" id="395495"/>
    <lineage>
        <taxon>Bacteria</taxon>
        <taxon>Pseudomonadati</taxon>
        <taxon>Pseudomonadota</taxon>
        <taxon>Betaproteobacteria</taxon>
        <taxon>Burkholderiales</taxon>
        <taxon>Sphaerotilaceae</taxon>
        <taxon>Leptothrix</taxon>
    </lineage>
</organism>
<dbReference type="GO" id="GO:0006355">
    <property type="term" value="P:regulation of DNA-templated transcription"/>
    <property type="evidence" value="ECO:0007669"/>
    <property type="project" value="InterPro"/>
</dbReference>
<evidence type="ECO:0000256" key="3">
    <source>
        <dbReference type="PROSITE-ProRule" id="PRU01091"/>
    </source>
</evidence>
<feature type="DNA-binding region" description="OmpR/PhoB-type" evidence="3">
    <location>
        <begin position="54"/>
        <end position="153"/>
    </location>
</feature>
<dbReference type="Gene3D" id="1.10.10.10">
    <property type="entry name" value="Winged helix-like DNA-binding domain superfamily/Winged helix DNA-binding domain"/>
    <property type="match status" value="1"/>
</dbReference>
<evidence type="ECO:0000256" key="1">
    <source>
        <dbReference type="ARBA" id="ARBA00005820"/>
    </source>
</evidence>
<dbReference type="SUPFAM" id="SSF48452">
    <property type="entry name" value="TPR-like"/>
    <property type="match status" value="1"/>
</dbReference>
<dbReference type="InterPro" id="IPR011990">
    <property type="entry name" value="TPR-like_helical_dom_sf"/>
</dbReference>
<evidence type="ECO:0000313" key="6">
    <source>
        <dbReference type="Proteomes" id="UP000001693"/>
    </source>
</evidence>
<dbReference type="AlphaFoldDB" id="B1XXS2"/>
<dbReference type="EMBL" id="CP001013">
    <property type="protein sequence ID" value="ACB36391.1"/>
    <property type="molecule type" value="Genomic_DNA"/>
</dbReference>
<dbReference type="InterPro" id="IPR005158">
    <property type="entry name" value="BTAD"/>
</dbReference>
<dbReference type="STRING" id="395495.Lcho_4139"/>
<dbReference type="SUPFAM" id="SSF46894">
    <property type="entry name" value="C-terminal effector domain of the bipartite response regulators"/>
    <property type="match status" value="1"/>
</dbReference>
<accession>B1XXS2</accession>
<proteinExistence type="inferred from homology"/>
<keyword evidence="2 3" id="KW-0238">DNA-binding</keyword>
<protein>
    <submittedName>
        <fullName evidence="5">Transcriptional regulator, SARP family</fullName>
    </submittedName>
</protein>
<evidence type="ECO:0000259" key="4">
    <source>
        <dbReference type="PROSITE" id="PS51755"/>
    </source>
</evidence>
<name>B1XXS2_LEPCP</name>
<dbReference type="eggNOG" id="COG3629">
    <property type="taxonomic scope" value="Bacteria"/>
</dbReference>
<gene>
    <name evidence="5" type="ordered locus">Lcho_4139</name>
</gene>
<dbReference type="Pfam" id="PF03704">
    <property type="entry name" value="BTAD"/>
    <property type="match status" value="1"/>
</dbReference>
<dbReference type="GO" id="GO:0003677">
    <property type="term" value="F:DNA binding"/>
    <property type="evidence" value="ECO:0007669"/>
    <property type="project" value="UniProtKB-UniRule"/>
</dbReference>
<dbReference type="KEGG" id="lch:Lcho_4139"/>
<dbReference type="SMART" id="SM01043">
    <property type="entry name" value="BTAD"/>
    <property type="match status" value="1"/>
</dbReference>
<dbReference type="InterPro" id="IPR036388">
    <property type="entry name" value="WH-like_DNA-bd_sf"/>
</dbReference>
<dbReference type="PROSITE" id="PS51755">
    <property type="entry name" value="OMPR_PHOB"/>
    <property type="match status" value="1"/>
</dbReference>
<dbReference type="PANTHER" id="PTHR35807">
    <property type="entry name" value="TRANSCRIPTIONAL REGULATOR REDD-RELATED"/>
    <property type="match status" value="1"/>
</dbReference>
<dbReference type="Proteomes" id="UP000001693">
    <property type="component" value="Chromosome"/>
</dbReference>
<dbReference type="HOGENOM" id="CLU_004665_3_1_4"/>
<dbReference type="InterPro" id="IPR001867">
    <property type="entry name" value="OmpR/PhoB-type_DNA-bd"/>
</dbReference>
<dbReference type="RefSeq" id="WP_012349134.1">
    <property type="nucleotide sequence ID" value="NC_010524.1"/>
</dbReference>
<comment type="similarity">
    <text evidence="1">Belongs to the AfsR/DnrI/RedD regulatory family.</text>
</comment>
<evidence type="ECO:0000313" key="5">
    <source>
        <dbReference type="EMBL" id="ACB36391.1"/>
    </source>
</evidence>
<dbReference type="OrthoDB" id="134985at2"/>
<dbReference type="InterPro" id="IPR016032">
    <property type="entry name" value="Sig_transdc_resp-reg_C-effctor"/>
</dbReference>
<dbReference type="InterPro" id="IPR051677">
    <property type="entry name" value="AfsR-DnrI-RedD_regulator"/>
</dbReference>
<dbReference type="PANTHER" id="PTHR35807:SF2">
    <property type="entry name" value="TRANSCRIPTIONAL ACTIVATOR DOMAIN"/>
    <property type="match status" value="1"/>
</dbReference>
<sequence length="309" mass="33829">MHTVVTAPATFSSALQDLPFAAGAAGQPHHQPELRPPPGGFVPRVVGYRDQTALAGTEAGPTLTVQMLDGFQVWIGADPVTGLPQGKPRSLLKLLLLQRRRPLSRARLCALFWPDADAASARNSLNVTLHRLRRALGHASLVRHGDAGYQLVAAGDVWLDTEQFLLHAEMGQLEDAQGRSAGAIHQYEAALAIYRSDLLDEGDSDRALAAQAQALRDRLNQTLERLAVLREQAADWHGCLRAALRHLGLDECNEAAHRRLMRCYARLGQPQLAERQYRACVTVLRLQLGLSPSDDTTALYRRIAARTGD</sequence>
<evidence type="ECO:0000256" key="2">
    <source>
        <dbReference type="ARBA" id="ARBA00023125"/>
    </source>
</evidence>
<dbReference type="Gene3D" id="1.25.40.10">
    <property type="entry name" value="Tetratricopeptide repeat domain"/>
    <property type="match status" value="1"/>
</dbReference>
<keyword evidence="6" id="KW-1185">Reference proteome</keyword>